<feature type="active site" description="Proton acceptor" evidence="17">
    <location>
        <position position="75"/>
    </location>
</feature>
<feature type="domain" description="Plant heme peroxidase family profile" evidence="24">
    <location>
        <begin position="34"/>
        <end position="351"/>
    </location>
</feature>
<feature type="binding site" evidence="19">
    <location>
        <position position="76"/>
    </location>
    <ligand>
        <name>Ca(2+)</name>
        <dbReference type="ChEBI" id="CHEBI:29108"/>
        <label>1</label>
    </ligand>
</feature>
<evidence type="ECO:0000256" key="12">
    <source>
        <dbReference type="ARBA" id="ARBA00023002"/>
    </source>
</evidence>
<keyword evidence="6 22" id="KW-0964">Secreted</keyword>
<keyword evidence="26" id="KW-1185">Reference proteome</keyword>
<feature type="binding site" evidence="19">
    <location>
        <position position="97"/>
    </location>
    <ligand>
        <name>Ca(2+)</name>
        <dbReference type="ChEBI" id="CHEBI:29108"/>
        <label>1</label>
    </ligand>
</feature>
<evidence type="ECO:0000313" key="26">
    <source>
        <dbReference type="Proteomes" id="UP000541444"/>
    </source>
</evidence>
<keyword evidence="14 21" id="KW-1015">Disulfide bond</keyword>
<feature type="disulfide bond" evidence="21">
    <location>
        <begin position="44"/>
        <end position="123"/>
    </location>
</feature>
<feature type="site" description="Transition state stabilizer" evidence="20">
    <location>
        <position position="71"/>
    </location>
</feature>
<dbReference type="OrthoDB" id="2113341at2759"/>
<dbReference type="CDD" id="cd00693">
    <property type="entry name" value="secretory_peroxidase"/>
    <property type="match status" value="1"/>
</dbReference>
<evidence type="ECO:0000256" key="21">
    <source>
        <dbReference type="PIRSR" id="PIRSR600823-5"/>
    </source>
</evidence>
<gene>
    <name evidence="25" type="ORF">GIB67_032821</name>
</gene>
<dbReference type="GO" id="GO:0006979">
    <property type="term" value="P:response to oxidative stress"/>
    <property type="evidence" value="ECO:0007669"/>
    <property type="project" value="UniProtKB-UniRule"/>
</dbReference>
<dbReference type="PRINTS" id="PR00461">
    <property type="entry name" value="PLPEROXIDASE"/>
</dbReference>
<dbReference type="InterPro" id="IPR033905">
    <property type="entry name" value="Secretory_peroxidase"/>
</dbReference>
<name>A0A7J7NBX0_9MAGN</name>
<evidence type="ECO:0000256" key="16">
    <source>
        <dbReference type="ARBA" id="ARBA00023324"/>
    </source>
</evidence>
<dbReference type="InterPro" id="IPR000823">
    <property type="entry name" value="Peroxidase_pln"/>
</dbReference>
<evidence type="ECO:0000256" key="13">
    <source>
        <dbReference type="ARBA" id="ARBA00023004"/>
    </source>
</evidence>
<evidence type="ECO:0000256" key="5">
    <source>
        <dbReference type="ARBA" id="ARBA00012313"/>
    </source>
</evidence>
<evidence type="ECO:0000256" key="15">
    <source>
        <dbReference type="ARBA" id="ARBA00023180"/>
    </source>
</evidence>
<feature type="binding site" evidence="18">
    <location>
        <position position="170"/>
    </location>
    <ligand>
        <name>substrate</name>
    </ligand>
</feature>
<evidence type="ECO:0000256" key="11">
    <source>
        <dbReference type="ARBA" id="ARBA00022837"/>
    </source>
</evidence>
<reference evidence="25 26" key="1">
    <citation type="journal article" date="2020" name="IScience">
        <title>Genome Sequencing of the Endangered Kingdonia uniflora (Circaeasteraceae, Ranunculales) Reveals Potential Mechanisms of Evolutionary Specialization.</title>
        <authorList>
            <person name="Sun Y."/>
            <person name="Deng T."/>
            <person name="Zhang A."/>
            <person name="Moore M.J."/>
            <person name="Landis J.B."/>
            <person name="Lin N."/>
            <person name="Zhang H."/>
            <person name="Zhang X."/>
            <person name="Huang J."/>
            <person name="Zhang X."/>
            <person name="Sun H."/>
            <person name="Wang H."/>
        </authorList>
    </citation>
    <scope>NUCLEOTIDE SEQUENCE [LARGE SCALE GENOMIC DNA]</scope>
    <source>
        <strain evidence="25">TB1705</strain>
        <tissue evidence="25">Leaf</tissue>
    </source>
</reference>
<feature type="binding site" evidence="19">
    <location>
        <position position="85"/>
    </location>
    <ligand>
        <name>Ca(2+)</name>
        <dbReference type="ChEBI" id="CHEBI:29108"/>
        <label>1</label>
    </ligand>
</feature>
<comment type="subcellular location">
    <subcellularLocation>
        <location evidence="3 22">Secreted</location>
    </subcellularLocation>
</comment>
<keyword evidence="10 22" id="KW-0732">Signal</keyword>
<keyword evidence="9 19" id="KW-0479">Metal-binding</keyword>
<feature type="binding site" evidence="19">
    <location>
        <position position="83"/>
    </location>
    <ligand>
        <name>Ca(2+)</name>
        <dbReference type="ChEBI" id="CHEBI:29108"/>
        <label>1</label>
    </ligand>
</feature>
<keyword evidence="16 22" id="KW-0376">Hydrogen peroxide</keyword>
<evidence type="ECO:0000259" key="24">
    <source>
        <dbReference type="PROSITE" id="PS50873"/>
    </source>
</evidence>
<keyword evidence="11 19" id="KW-0106">Calcium</keyword>
<feature type="binding site" evidence="19">
    <location>
        <position position="278"/>
    </location>
    <ligand>
        <name>Ca(2+)</name>
        <dbReference type="ChEBI" id="CHEBI:29108"/>
        <label>2</label>
    </ligand>
</feature>
<dbReference type="PRINTS" id="PR00458">
    <property type="entry name" value="PEROXIDASE"/>
</dbReference>
<dbReference type="GO" id="GO:0020037">
    <property type="term" value="F:heme binding"/>
    <property type="evidence" value="ECO:0007669"/>
    <property type="project" value="UniProtKB-UniRule"/>
</dbReference>
<dbReference type="InterPro" id="IPR010255">
    <property type="entry name" value="Haem_peroxidase_sf"/>
</dbReference>
<dbReference type="PROSITE" id="PS00436">
    <property type="entry name" value="PEROXIDASE_2"/>
    <property type="match status" value="1"/>
</dbReference>
<dbReference type="Pfam" id="PF00141">
    <property type="entry name" value="peroxidase"/>
    <property type="match status" value="1"/>
</dbReference>
<keyword evidence="7 22" id="KW-0575">Peroxidase</keyword>
<evidence type="ECO:0000256" key="3">
    <source>
        <dbReference type="ARBA" id="ARBA00004613"/>
    </source>
</evidence>
<feature type="disulfide bond" evidence="21">
    <location>
        <begin position="129"/>
        <end position="347"/>
    </location>
</feature>
<protein>
    <recommendedName>
        <fullName evidence="5 22">Peroxidase</fullName>
        <ecNumber evidence="5 22">1.11.1.7</ecNumber>
    </recommendedName>
</protein>
<dbReference type="Proteomes" id="UP000541444">
    <property type="component" value="Unassembled WGS sequence"/>
</dbReference>
<feature type="disulfide bond" evidence="21">
    <location>
        <begin position="207"/>
        <end position="239"/>
    </location>
</feature>
<evidence type="ECO:0000256" key="8">
    <source>
        <dbReference type="ARBA" id="ARBA00022617"/>
    </source>
</evidence>
<evidence type="ECO:0000256" key="9">
    <source>
        <dbReference type="ARBA" id="ARBA00022723"/>
    </source>
</evidence>
<evidence type="ECO:0000256" key="7">
    <source>
        <dbReference type="ARBA" id="ARBA00022559"/>
    </source>
</evidence>
<dbReference type="Gene3D" id="1.10.520.10">
    <property type="match status" value="1"/>
</dbReference>
<feature type="signal peptide" evidence="22">
    <location>
        <begin position="1"/>
        <end position="19"/>
    </location>
</feature>
<evidence type="ECO:0000256" key="18">
    <source>
        <dbReference type="PIRSR" id="PIRSR600823-2"/>
    </source>
</evidence>
<dbReference type="FunFam" id="1.10.420.10:FF:000001">
    <property type="entry name" value="Peroxidase"/>
    <property type="match status" value="1"/>
</dbReference>
<evidence type="ECO:0000256" key="22">
    <source>
        <dbReference type="RuleBase" id="RU362060"/>
    </source>
</evidence>
<organism evidence="25 26">
    <name type="scientific">Kingdonia uniflora</name>
    <dbReference type="NCBI Taxonomy" id="39325"/>
    <lineage>
        <taxon>Eukaryota</taxon>
        <taxon>Viridiplantae</taxon>
        <taxon>Streptophyta</taxon>
        <taxon>Embryophyta</taxon>
        <taxon>Tracheophyta</taxon>
        <taxon>Spermatophyta</taxon>
        <taxon>Magnoliopsida</taxon>
        <taxon>Ranunculales</taxon>
        <taxon>Circaeasteraceae</taxon>
        <taxon>Kingdonia</taxon>
    </lineage>
</organism>
<evidence type="ECO:0000256" key="2">
    <source>
        <dbReference type="ARBA" id="ARBA00002322"/>
    </source>
</evidence>
<feature type="disulfide bond" evidence="21">
    <location>
        <begin position="77"/>
        <end position="82"/>
    </location>
</feature>
<dbReference type="PANTHER" id="PTHR31235">
    <property type="entry name" value="PEROXIDASE 25-RELATED"/>
    <property type="match status" value="1"/>
</dbReference>
<dbReference type="AlphaFoldDB" id="A0A7J7NBX0"/>
<dbReference type="GO" id="GO:0046872">
    <property type="term" value="F:metal ion binding"/>
    <property type="evidence" value="ECO:0007669"/>
    <property type="project" value="UniProtKB-UniRule"/>
</dbReference>
<dbReference type="FunFam" id="1.10.520.10:FF:000006">
    <property type="entry name" value="Peroxidase"/>
    <property type="match status" value="1"/>
</dbReference>
<dbReference type="EC" id="1.11.1.7" evidence="5 22"/>
<evidence type="ECO:0000256" key="6">
    <source>
        <dbReference type="ARBA" id="ARBA00022525"/>
    </source>
</evidence>
<dbReference type="GO" id="GO:0042744">
    <property type="term" value="P:hydrogen peroxide catabolic process"/>
    <property type="evidence" value="ECO:0007669"/>
    <property type="project" value="UniProtKB-KW"/>
</dbReference>
<comment type="similarity">
    <text evidence="22">Belongs to the peroxidase family. Classical plant (class III) peroxidase subfamily.</text>
</comment>
<evidence type="ECO:0000256" key="14">
    <source>
        <dbReference type="ARBA" id="ARBA00023157"/>
    </source>
</evidence>
<comment type="catalytic activity">
    <reaction evidence="1 22">
        <text>2 a phenolic donor + H2O2 = 2 a phenolic radical donor + 2 H2O</text>
        <dbReference type="Rhea" id="RHEA:56136"/>
        <dbReference type="ChEBI" id="CHEBI:15377"/>
        <dbReference type="ChEBI" id="CHEBI:16240"/>
        <dbReference type="ChEBI" id="CHEBI:139520"/>
        <dbReference type="ChEBI" id="CHEBI:139521"/>
        <dbReference type="EC" id="1.11.1.7"/>
    </reaction>
</comment>
<proteinExistence type="inferred from homology"/>
<dbReference type="InterPro" id="IPR019793">
    <property type="entry name" value="Peroxidases_heam-ligand_BS"/>
</dbReference>
<evidence type="ECO:0000256" key="23">
    <source>
        <dbReference type="SAM" id="MobiDB-lite"/>
    </source>
</evidence>
<comment type="cofactor">
    <cofactor evidence="19 22">
        <name>Ca(2+)</name>
        <dbReference type="ChEBI" id="CHEBI:29108"/>
    </cofactor>
    <text evidence="19 22">Binds 2 calcium ions per subunit.</text>
</comment>
<sequence>MAKLLYSFVLLGVLSLALATPISSRRLSSLQNEELEYDFYRNSCPKAESIVRTTMEELYRLDQTTAPRLLRLVFHDCFVEGCDGSVLLDENSGNMTEKSTLPNQTLKGFEHIDTIKSRLEETCPGTVSCADIVVLAAREAVLQAGGPFYPVYTGRADSTKSHDEHVSSLPSPFDTVGEILRKFDKKRFGERETVSLLGGHSIGKIDCQFVRERLYNFSGSGKPDGSISAEYLVEMRRICKPEEESHSSTSSPSPSPSPSSFESAQVGEPAIQSRQKFDTHYYQKLIDNKGSLVSDQTFMDGGKTEALVRAYASDSGSTFRRDFARSMIKMSSLPGNPDFRGPVRFNCSRLFSSATV</sequence>
<keyword evidence="12 22" id="KW-0560">Oxidoreductase</keyword>
<evidence type="ECO:0000256" key="20">
    <source>
        <dbReference type="PIRSR" id="PIRSR600823-4"/>
    </source>
</evidence>
<dbReference type="Gene3D" id="1.10.420.10">
    <property type="entry name" value="Peroxidase, domain 2"/>
    <property type="match status" value="1"/>
</dbReference>
<evidence type="ECO:0000256" key="17">
    <source>
        <dbReference type="PIRSR" id="PIRSR600823-1"/>
    </source>
</evidence>
<evidence type="ECO:0000256" key="1">
    <source>
        <dbReference type="ARBA" id="ARBA00000189"/>
    </source>
</evidence>
<feature type="binding site" description="axial binding residue" evidence="19">
    <location>
        <position position="200"/>
    </location>
    <ligand>
        <name>heme b</name>
        <dbReference type="ChEBI" id="CHEBI:60344"/>
    </ligand>
    <ligandPart>
        <name>Fe</name>
        <dbReference type="ChEBI" id="CHEBI:18248"/>
    </ligandPart>
</feature>
<feature type="binding site" evidence="19">
    <location>
        <position position="81"/>
    </location>
    <ligand>
        <name>Ca(2+)</name>
        <dbReference type="ChEBI" id="CHEBI:29108"/>
        <label>1</label>
    </ligand>
</feature>
<feature type="binding site" evidence="19">
    <location>
        <position position="79"/>
    </location>
    <ligand>
        <name>Ca(2+)</name>
        <dbReference type="ChEBI" id="CHEBI:29108"/>
        <label>1</label>
    </ligand>
</feature>
<feature type="chain" id="PRO_5029941424" description="Peroxidase" evidence="22">
    <location>
        <begin position="20"/>
        <end position="356"/>
    </location>
</feature>
<evidence type="ECO:0000256" key="4">
    <source>
        <dbReference type="ARBA" id="ARBA00006873"/>
    </source>
</evidence>
<evidence type="ECO:0000256" key="10">
    <source>
        <dbReference type="ARBA" id="ARBA00022729"/>
    </source>
</evidence>
<dbReference type="PROSITE" id="PS50873">
    <property type="entry name" value="PEROXIDASE_4"/>
    <property type="match status" value="1"/>
</dbReference>
<evidence type="ECO:0000256" key="19">
    <source>
        <dbReference type="PIRSR" id="PIRSR600823-3"/>
    </source>
</evidence>
<feature type="region of interest" description="Disordered" evidence="23">
    <location>
        <begin position="241"/>
        <end position="267"/>
    </location>
</feature>
<evidence type="ECO:0000313" key="25">
    <source>
        <dbReference type="EMBL" id="KAF6164593.1"/>
    </source>
</evidence>
<comment type="caution">
    <text evidence="25">The sequence shown here is derived from an EMBL/GenBank/DDBJ whole genome shotgun (WGS) entry which is preliminary data.</text>
</comment>
<comment type="cofactor">
    <cofactor evidence="19 22">
        <name>heme b</name>
        <dbReference type="ChEBI" id="CHEBI:60344"/>
    </cofactor>
    <text evidence="19 22">Binds 1 heme b (iron(II)-protoporphyrin IX) group per subunit.</text>
</comment>
<feature type="compositionally biased region" description="Low complexity" evidence="23">
    <location>
        <begin position="247"/>
        <end position="263"/>
    </location>
</feature>
<keyword evidence="15" id="KW-0325">Glycoprotein</keyword>
<comment type="similarity">
    <text evidence="4">Belongs to the peroxidase family. Ascorbate peroxidase subfamily.</text>
</comment>
<keyword evidence="13 19" id="KW-0408">Iron</keyword>
<comment type="function">
    <text evidence="2">Removal of H(2)O(2), oxidation of toxic reductants, biosynthesis and degradation of lignin, suberization, auxin catabolism, response to environmental stresses such as wounding, pathogen attack and oxidative stress. These functions might be dependent on each isozyme/isoform in each plant tissue.</text>
</comment>
<keyword evidence="8 22" id="KW-0349">Heme</keyword>
<dbReference type="SUPFAM" id="SSF48113">
    <property type="entry name" value="Heme-dependent peroxidases"/>
    <property type="match status" value="1"/>
</dbReference>
<dbReference type="InterPro" id="IPR002016">
    <property type="entry name" value="Haem_peroxidase"/>
</dbReference>
<dbReference type="InterPro" id="IPR019794">
    <property type="entry name" value="Peroxidases_AS"/>
</dbReference>
<dbReference type="PROSITE" id="PS00435">
    <property type="entry name" value="PEROXIDASE_1"/>
    <property type="match status" value="1"/>
</dbReference>
<dbReference type="GO" id="GO:0005576">
    <property type="term" value="C:extracellular region"/>
    <property type="evidence" value="ECO:0007669"/>
    <property type="project" value="UniProtKB-SubCell"/>
</dbReference>
<accession>A0A7J7NBX0</accession>
<dbReference type="EMBL" id="JACGCM010000923">
    <property type="protein sequence ID" value="KAF6164593.1"/>
    <property type="molecule type" value="Genomic_DNA"/>
</dbReference>
<dbReference type="GO" id="GO:0140825">
    <property type="term" value="F:lactoperoxidase activity"/>
    <property type="evidence" value="ECO:0007669"/>
    <property type="project" value="UniProtKB-EC"/>
</dbReference>